<sequence>MISHEDIKNLVGEWSLREDIIEKDYVIGWILWGIGSDPDVGPRWAFKGGTCIKKCYIETYRFSEDLDFTVLPGGPIKLKEISSILDRILKRVAEESGIDFSLAL</sequence>
<evidence type="ECO:0000313" key="1">
    <source>
        <dbReference type="EMBL" id="GAI14878.1"/>
    </source>
</evidence>
<feature type="non-terminal residue" evidence="1">
    <location>
        <position position="104"/>
    </location>
</feature>
<name>X1L787_9ZZZZ</name>
<gene>
    <name evidence="1" type="ORF">S06H3_22488</name>
</gene>
<dbReference type="EMBL" id="BARV01012031">
    <property type="protein sequence ID" value="GAI14878.1"/>
    <property type="molecule type" value="Genomic_DNA"/>
</dbReference>
<accession>X1L787</accession>
<dbReference type="InterPro" id="IPR014942">
    <property type="entry name" value="AbiEii"/>
</dbReference>
<reference evidence="1" key="1">
    <citation type="journal article" date="2014" name="Front. Microbiol.">
        <title>High frequency of phylogenetically diverse reductive dehalogenase-homologous genes in deep subseafloor sedimentary metagenomes.</title>
        <authorList>
            <person name="Kawai M."/>
            <person name="Futagami T."/>
            <person name="Toyoda A."/>
            <person name="Takaki Y."/>
            <person name="Nishi S."/>
            <person name="Hori S."/>
            <person name="Arai W."/>
            <person name="Tsubouchi T."/>
            <person name="Morono Y."/>
            <person name="Uchiyama I."/>
            <person name="Ito T."/>
            <person name="Fujiyama A."/>
            <person name="Inagaki F."/>
            <person name="Takami H."/>
        </authorList>
    </citation>
    <scope>NUCLEOTIDE SEQUENCE</scope>
    <source>
        <strain evidence="1">Expedition CK06-06</strain>
    </source>
</reference>
<proteinExistence type="predicted"/>
<evidence type="ECO:0008006" key="2">
    <source>
        <dbReference type="Google" id="ProtNLM"/>
    </source>
</evidence>
<organism evidence="1">
    <name type="scientific">marine sediment metagenome</name>
    <dbReference type="NCBI Taxonomy" id="412755"/>
    <lineage>
        <taxon>unclassified sequences</taxon>
        <taxon>metagenomes</taxon>
        <taxon>ecological metagenomes</taxon>
    </lineage>
</organism>
<protein>
    <recommendedName>
        <fullName evidence="2">Nucleotidyl transferase AbiEii/AbiGii toxin family protein</fullName>
    </recommendedName>
</protein>
<dbReference type="AlphaFoldDB" id="X1L787"/>
<dbReference type="Gene3D" id="3.10.450.620">
    <property type="entry name" value="JHP933, nucleotidyltransferase-like core domain"/>
    <property type="match status" value="1"/>
</dbReference>
<comment type="caution">
    <text evidence="1">The sequence shown here is derived from an EMBL/GenBank/DDBJ whole genome shotgun (WGS) entry which is preliminary data.</text>
</comment>
<dbReference type="Pfam" id="PF08843">
    <property type="entry name" value="AbiEii"/>
    <property type="match status" value="1"/>
</dbReference>